<name>A8W0F8_RHIRH</name>
<organism evidence="1">
    <name type="scientific">Rhizobium rhizogenes</name>
    <name type="common">Agrobacterium rhizogenes</name>
    <dbReference type="NCBI Taxonomy" id="359"/>
    <lineage>
        <taxon>Bacteria</taxon>
        <taxon>Pseudomonadati</taxon>
        <taxon>Pseudomonadota</taxon>
        <taxon>Alphaproteobacteria</taxon>
        <taxon>Hyphomicrobiales</taxon>
        <taxon>Rhizobiaceae</taxon>
        <taxon>Rhizobium/Agrobacterium group</taxon>
        <taxon>Rhizobium</taxon>
    </lineage>
</organism>
<reference evidence="1" key="1">
    <citation type="journal article" date="2007" name="In Vitro Cell. Dev. Biol. Plant">
        <title>Disarming and sequencing of Agrobacterium rhizogenes strain K599 (NCPPB2659) plasmid pRi2659.</title>
        <authorList>
            <person name="Mankin S.L."/>
            <person name="Hill D.S."/>
            <person name="Olhoft P.M."/>
            <person name="Toren E."/>
            <person name="Wenck A.R."/>
            <person name="Nea L."/>
            <person name="Xing L."/>
            <person name="Brown J.A."/>
            <person name="Fu H."/>
            <person name="Ireland L."/>
            <person name="Jia H."/>
            <person name="Hillebrand H."/>
            <person name="Jones T."/>
            <person name="Song H.-S."/>
        </authorList>
    </citation>
    <scope>NUCLEOTIDE SEQUENCE</scope>
    <source>
        <strain evidence="1">K599</strain>
        <plasmid evidence="1">pRi2659</plasmid>
    </source>
</reference>
<dbReference type="EMBL" id="EU186381">
    <property type="protein sequence ID" value="ABW33667.1"/>
    <property type="molecule type" value="Genomic_DNA"/>
</dbReference>
<keyword evidence="1" id="KW-0614">Plasmid</keyword>
<protein>
    <submittedName>
        <fullName evidence="1">Rcorf110</fullName>
    </submittedName>
</protein>
<accession>A8W0F8</accession>
<sequence>MGIMRRDEVGEDLVSLAFDFLYFFARFEYALKANGYLKKTEPGQPAEAGWRQFRERWEGDYKSSEAAVALIAANPKKQIIGDDGMLAFRAVGFPASTCELGQVIGYCQTVRNNLFHGGKSSTDGFDSPERTKCCFPSFSSCSRNWPALSILVLTIPATTKTLIDEE</sequence>
<dbReference type="AlphaFoldDB" id="A8W0F8"/>
<proteinExistence type="predicted"/>
<geneLocation type="plasmid" evidence="1">
    <name>pRi2659</name>
</geneLocation>
<evidence type="ECO:0000313" key="1">
    <source>
        <dbReference type="EMBL" id="ABW33667.1"/>
    </source>
</evidence>